<reference evidence="1" key="2">
    <citation type="submission" date="2021-08" db="EMBL/GenBank/DDBJ databases">
        <authorList>
            <person name="Gostincar C."/>
            <person name="Sun X."/>
            <person name="Song Z."/>
            <person name="Gunde-Cimerman N."/>
        </authorList>
    </citation>
    <scope>NUCLEOTIDE SEQUENCE</scope>
    <source>
        <strain evidence="1">EXF-9298</strain>
    </source>
</reference>
<name>A0A9P8G1R0_AURME</name>
<dbReference type="EMBL" id="JAHFXS010000182">
    <property type="protein sequence ID" value="KAG9987995.1"/>
    <property type="molecule type" value="Genomic_DNA"/>
</dbReference>
<dbReference type="Proteomes" id="UP000729357">
    <property type="component" value="Unassembled WGS sequence"/>
</dbReference>
<accession>A0A9P8G1R0</accession>
<protein>
    <submittedName>
        <fullName evidence="1">Uncharacterized protein</fullName>
    </submittedName>
</protein>
<gene>
    <name evidence="1" type="ORF">KCU98_g2944</name>
</gene>
<evidence type="ECO:0000313" key="2">
    <source>
        <dbReference type="Proteomes" id="UP000729357"/>
    </source>
</evidence>
<dbReference type="AlphaFoldDB" id="A0A9P8G1R0"/>
<evidence type="ECO:0000313" key="1">
    <source>
        <dbReference type="EMBL" id="KAG9987995.1"/>
    </source>
</evidence>
<keyword evidence="2" id="KW-1185">Reference proteome</keyword>
<proteinExistence type="predicted"/>
<organism evidence="1 2">
    <name type="scientific">Aureobasidium melanogenum</name>
    <name type="common">Aureobasidium pullulans var. melanogenum</name>
    <dbReference type="NCBI Taxonomy" id="46634"/>
    <lineage>
        <taxon>Eukaryota</taxon>
        <taxon>Fungi</taxon>
        <taxon>Dikarya</taxon>
        <taxon>Ascomycota</taxon>
        <taxon>Pezizomycotina</taxon>
        <taxon>Dothideomycetes</taxon>
        <taxon>Dothideomycetidae</taxon>
        <taxon>Dothideales</taxon>
        <taxon>Saccotheciaceae</taxon>
        <taxon>Aureobasidium</taxon>
    </lineage>
</organism>
<comment type="caution">
    <text evidence="1">The sequence shown here is derived from an EMBL/GenBank/DDBJ whole genome shotgun (WGS) entry which is preliminary data.</text>
</comment>
<sequence>MIYLERSLLEDTRLRRTDHTVILLAFGYLFSFTESFDDEFFHSIACVHLAVLGMQYVMHDRAEWFRLVRQIITNDEVTGEPIINACHAYLALSTHDPTSLMKPELARAFELGRFLASTPIARIVSRADGSSSATLNGVDIVVTQFYEWEVVFSKATAEQSWTCSLGYMEVELIEEGRCEMKWGPDAEHQIVFNVPEISNSTLGIYLRTYHKVELATAGMGGDSR</sequence>
<reference evidence="1" key="1">
    <citation type="journal article" date="2021" name="J Fungi (Basel)">
        <title>Virulence traits and population genomics of the black yeast Aureobasidium melanogenum.</title>
        <authorList>
            <person name="Cernosa A."/>
            <person name="Sun X."/>
            <person name="Gostincar C."/>
            <person name="Fang C."/>
            <person name="Gunde-Cimerman N."/>
            <person name="Song Z."/>
        </authorList>
    </citation>
    <scope>NUCLEOTIDE SEQUENCE</scope>
    <source>
        <strain evidence="1">EXF-9298</strain>
    </source>
</reference>
<feature type="non-terminal residue" evidence="1">
    <location>
        <position position="224"/>
    </location>
</feature>